<dbReference type="SUPFAM" id="SSF82199">
    <property type="entry name" value="SET domain"/>
    <property type="match status" value="1"/>
</dbReference>
<feature type="region of interest" description="Disordered" evidence="1">
    <location>
        <begin position="156"/>
        <end position="179"/>
    </location>
</feature>
<dbReference type="EMBL" id="KV441556">
    <property type="protein sequence ID" value="OAG02162.1"/>
    <property type="molecule type" value="Genomic_DNA"/>
</dbReference>
<keyword evidence="4" id="KW-1185">Reference proteome</keyword>
<gene>
    <name evidence="3" type="ORF">CC84DRAFT_1167284</name>
</gene>
<dbReference type="GO" id="GO:0005634">
    <property type="term" value="C:nucleus"/>
    <property type="evidence" value="ECO:0007669"/>
    <property type="project" value="TreeGrafter"/>
</dbReference>
<evidence type="ECO:0000256" key="1">
    <source>
        <dbReference type="SAM" id="MobiDB-lite"/>
    </source>
</evidence>
<sequence length="364" mass="40919">MEGEEQPPLPPGAPTSHLFEVRHTPHSGRAVFATQDIPADTLVFLGDDLTVDVVLREYRREVCGECFGYDRGRDLCVRDNTVGFAFCSEECRGQWRNRVGELGVETWTAVEKLVKGRSKEDADMVDVGLPRPKTKEIRIAWEGTADQAALIRIARSSVSSPDSSGENKGETGTVKPTKQHRKAVQKALMQPVSPDVLTFCVNGVLWKYNNPAKWDHILALAKDNTPYHNYDDLRAFTRSYLHMLAVCPSALLEHVTPETLFLLSSRDSHNSFGIRSLEDDGSEFFGYGCWPSASYFNHSCGPNVEKKRVGRVWHFRTGTKIKVGEELCITYLSGEERKLSRNKRMKTLKGNWGFECGCERCEAL</sequence>
<reference evidence="3 4" key="1">
    <citation type="submission" date="2016-05" db="EMBL/GenBank/DDBJ databases">
        <title>Comparative analysis of secretome profiles of manganese(II)-oxidizing ascomycete fungi.</title>
        <authorList>
            <consortium name="DOE Joint Genome Institute"/>
            <person name="Zeiner C.A."/>
            <person name="Purvine S.O."/>
            <person name="Zink E.M."/>
            <person name="Wu S."/>
            <person name="Pasa-Tolic L."/>
            <person name="Chaput D.L."/>
            <person name="Haridas S."/>
            <person name="Grigoriev I.V."/>
            <person name="Santelli C.M."/>
            <person name="Hansel C.M."/>
        </authorList>
    </citation>
    <scope>NUCLEOTIDE SEQUENCE [LARGE SCALE GENOMIC DNA]</scope>
    <source>
        <strain evidence="3 4">AP3s5-JAC2a</strain>
    </source>
</reference>
<evidence type="ECO:0000259" key="2">
    <source>
        <dbReference type="PROSITE" id="PS50280"/>
    </source>
</evidence>
<dbReference type="Pfam" id="PF00856">
    <property type="entry name" value="SET"/>
    <property type="match status" value="1"/>
</dbReference>
<dbReference type="PANTHER" id="PTHR12197:SF294">
    <property type="entry name" value="POTENTIAL PROTEIN LYSINE METHYLTRANSFERASE SET6"/>
    <property type="match status" value="1"/>
</dbReference>
<dbReference type="PROSITE" id="PS50280">
    <property type="entry name" value="SET"/>
    <property type="match status" value="1"/>
</dbReference>
<dbReference type="RefSeq" id="XP_018032527.1">
    <property type="nucleotide sequence ID" value="XM_018179144.1"/>
</dbReference>
<proteinExistence type="predicted"/>
<dbReference type="FunCoup" id="A0A177C5K2">
    <property type="interactions" value="68"/>
</dbReference>
<dbReference type="Gene3D" id="2.170.270.10">
    <property type="entry name" value="SET domain"/>
    <property type="match status" value="1"/>
</dbReference>
<dbReference type="STRING" id="1460663.A0A177C5K2"/>
<dbReference type="PANTHER" id="PTHR12197">
    <property type="entry name" value="HISTONE-LYSINE N-METHYLTRANSFERASE SMYD"/>
    <property type="match status" value="1"/>
</dbReference>
<accession>A0A177C5K2</accession>
<dbReference type="OrthoDB" id="1028014at2759"/>
<evidence type="ECO:0000313" key="4">
    <source>
        <dbReference type="Proteomes" id="UP000077069"/>
    </source>
</evidence>
<evidence type="ECO:0000313" key="3">
    <source>
        <dbReference type="EMBL" id="OAG02162.1"/>
    </source>
</evidence>
<dbReference type="InterPro" id="IPR046341">
    <property type="entry name" value="SET_dom_sf"/>
</dbReference>
<dbReference type="InParanoid" id="A0A177C5K2"/>
<dbReference type="InterPro" id="IPR050869">
    <property type="entry name" value="H3K4_H4K5_MeTrfase"/>
</dbReference>
<organism evidence="3 4">
    <name type="scientific">Paraphaeosphaeria sporulosa</name>
    <dbReference type="NCBI Taxonomy" id="1460663"/>
    <lineage>
        <taxon>Eukaryota</taxon>
        <taxon>Fungi</taxon>
        <taxon>Dikarya</taxon>
        <taxon>Ascomycota</taxon>
        <taxon>Pezizomycotina</taxon>
        <taxon>Dothideomycetes</taxon>
        <taxon>Pleosporomycetidae</taxon>
        <taxon>Pleosporales</taxon>
        <taxon>Massarineae</taxon>
        <taxon>Didymosphaeriaceae</taxon>
        <taxon>Paraphaeosphaeria</taxon>
    </lineage>
</organism>
<dbReference type="SMART" id="SM00317">
    <property type="entry name" value="SET"/>
    <property type="match status" value="1"/>
</dbReference>
<dbReference type="AlphaFoldDB" id="A0A177C5K2"/>
<dbReference type="Proteomes" id="UP000077069">
    <property type="component" value="Unassembled WGS sequence"/>
</dbReference>
<dbReference type="GeneID" id="28762630"/>
<protein>
    <submittedName>
        <fullName evidence="3">SET domain-containing protein</fullName>
    </submittedName>
</protein>
<name>A0A177C5K2_9PLEO</name>
<dbReference type="InterPro" id="IPR001214">
    <property type="entry name" value="SET_dom"/>
</dbReference>
<dbReference type="CDD" id="cd20071">
    <property type="entry name" value="SET_SMYD"/>
    <property type="match status" value="1"/>
</dbReference>
<feature type="domain" description="SET" evidence="2">
    <location>
        <begin position="17"/>
        <end position="332"/>
    </location>
</feature>
<feature type="compositionally biased region" description="Polar residues" evidence="1">
    <location>
        <begin position="156"/>
        <end position="166"/>
    </location>
</feature>